<gene>
    <name evidence="2" type="ORF">NEOLEDRAFT_1141643</name>
</gene>
<accession>A0A165NK52</accession>
<keyword evidence="3" id="KW-1185">Reference proteome</keyword>
<name>A0A165NK52_9AGAM</name>
<feature type="non-terminal residue" evidence="2">
    <location>
        <position position="1"/>
    </location>
</feature>
<dbReference type="InParanoid" id="A0A165NK52"/>
<sequence>KTPCQDDQVWQARARNRADRAGRPLNRMPRIMHREGTRTRTKLWALAKTAVSRRQCAGRGENTIWYS</sequence>
<reference evidence="2 3" key="1">
    <citation type="journal article" date="2016" name="Mol. Biol. Evol.">
        <title>Comparative Genomics of Early-Diverging Mushroom-Forming Fungi Provides Insights into the Origins of Lignocellulose Decay Capabilities.</title>
        <authorList>
            <person name="Nagy L.G."/>
            <person name="Riley R."/>
            <person name="Tritt A."/>
            <person name="Adam C."/>
            <person name="Daum C."/>
            <person name="Floudas D."/>
            <person name="Sun H."/>
            <person name="Yadav J.S."/>
            <person name="Pangilinan J."/>
            <person name="Larsson K.H."/>
            <person name="Matsuura K."/>
            <person name="Barry K."/>
            <person name="Labutti K."/>
            <person name="Kuo R."/>
            <person name="Ohm R.A."/>
            <person name="Bhattacharya S.S."/>
            <person name="Shirouzu T."/>
            <person name="Yoshinaga Y."/>
            <person name="Martin F.M."/>
            <person name="Grigoriev I.V."/>
            <person name="Hibbett D.S."/>
        </authorList>
    </citation>
    <scope>NUCLEOTIDE SEQUENCE [LARGE SCALE GENOMIC DNA]</scope>
    <source>
        <strain evidence="2 3">HHB14362 ss-1</strain>
    </source>
</reference>
<protein>
    <submittedName>
        <fullName evidence="2">Uncharacterized protein</fullName>
    </submittedName>
</protein>
<evidence type="ECO:0000313" key="3">
    <source>
        <dbReference type="Proteomes" id="UP000076761"/>
    </source>
</evidence>
<evidence type="ECO:0000313" key="2">
    <source>
        <dbReference type="EMBL" id="KZT19759.1"/>
    </source>
</evidence>
<feature type="non-terminal residue" evidence="2">
    <location>
        <position position="67"/>
    </location>
</feature>
<dbReference type="Proteomes" id="UP000076761">
    <property type="component" value="Unassembled WGS sequence"/>
</dbReference>
<dbReference type="AlphaFoldDB" id="A0A165NK52"/>
<feature type="region of interest" description="Disordered" evidence="1">
    <location>
        <begin position="1"/>
        <end position="36"/>
    </location>
</feature>
<organism evidence="2 3">
    <name type="scientific">Neolentinus lepideus HHB14362 ss-1</name>
    <dbReference type="NCBI Taxonomy" id="1314782"/>
    <lineage>
        <taxon>Eukaryota</taxon>
        <taxon>Fungi</taxon>
        <taxon>Dikarya</taxon>
        <taxon>Basidiomycota</taxon>
        <taxon>Agaricomycotina</taxon>
        <taxon>Agaricomycetes</taxon>
        <taxon>Gloeophyllales</taxon>
        <taxon>Gloeophyllaceae</taxon>
        <taxon>Neolentinus</taxon>
    </lineage>
</organism>
<evidence type="ECO:0000256" key="1">
    <source>
        <dbReference type="SAM" id="MobiDB-lite"/>
    </source>
</evidence>
<proteinExistence type="predicted"/>
<dbReference type="EMBL" id="KV425634">
    <property type="protein sequence ID" value="KZT19759.1"/>
    <property type="molecule type" value="Genomic_DNA"/>
</dbReference>